<dbReference type="AlphaFoldDB" id="A0A5Q2N1K0"/>
<dbReference type="SUPFAM" id="SSF47384">
    <property type="entry name" value="Homodimeric domain of signal transducing histidine kinase"/>
    <property type="match status" value="1"/>
</dbReference>
<dbReference type="GO" id="GO:0000156">
    <property type="term" value="F:phosphorelay response regulator activity"/>
    <property type="evidence" value="ECO:0007669"/>
    <property type="project" value="InterPro"/>
</dbReference>
<dbReference type="Pfam" id="PF01739">
    <property type="entry name" value="CheR"/>
    <property type="match status" value="1"/>
</dbReference>
<dbReference type="SUPFAM" id="SSF53335">
    <property type="entry name" value="S-adenosyl-L-methionine-dependent methyltransferases"/>
    <property type="match status" value="1"/>
</dbReference>
<dbReference type="InterPro" id="IPR029063">
    <property type="entry name" value="SAM-dependent_MTases_sf"/>
</dbReference>
<dbReference type="InterPro" id="IPR000700">
    <property type="entry name" value="PAS-assoc_C"/>
</dbReference>
<dbReference type="InterPro" id="IPR050903">
    <property type="entry name" value="Bact_Chemotaxis_MeTrfase"/>
</dbReference>
<dbReference type="Gene3D" id="3.40.50.2300">
    <property type="match status" value="1"/>
</dbReference>
<dbReference type="CDD" id="cd00075">
    <property type="entry name" value="HATPase"/>
    <property type="match status" value="1"/>
</dbReference>
<evidence type="ECO:0000256" key="2">
    <source>
        <dbReference type="ARBA" id="ARBA00001541"/>
    </source>
</evidence>
<dbReference type="Pfam" id="PF08448">
    <property type="entry name" value="PAS_4"/>
    <property type="match status" value="1"/>
</dbReference>
<feature type="domain" description="PAC" evidence="19">
    <location>
        <begin position="780"/>
        <end position="834"/>
    </location>
</feature>
<dbReference type="GO" id="GO:0006935">
    <property type="term" value="P:chemotaxis"/>
    <property type="evidence" value="ECO:0007669"/>
    <property type="project" value="UniProtKB-UniRule"/>
</dbReference>
<dbReference type="CDD" id="cd00156">
    <property type="entry name" value="REC"/>
    <property type="match status" value="1"/>
</dbReference>
<dbReference type="GO" id="GO:0008983">
    <property type="term" value="F:protein-glutamate O-methyltransferase activity"/>
    <property type="evidence" value="ECO:0007669"/>
    <property type="project" value="UniProtKB-EC"/>
</dbReference>
<evidence type="ECO:0000256" key="3">
    <source>
        <dbReference type="ARBA" id="ARBA00004370"/>
    </source>
</evidence>
<evidence type="ECO:0000256" key="14">
    <source>
        <dbReference type="PROSITE-ProRule" id="PRU00050"/>
    </source>
</evidence>
<evidence type="ECO:0000259" key="19">
    <source>
        <dbReference type="PROSITE" id="PS50113"/>
    </source>
</evidence>
<dbReference type="PANTHER" id="PTHR24422:SF10">
    <property type="entry name" value="CHEMOTAXIS PROTEIN METHYLTRANSFERASE 2"/>
    <property type="match status" value="1"/>
</dbReference>
<dbReference type="SMART" id="SM00388">
    <property type="entry name" value="HisKA"/>
    <property type="match status" value="1"/>
</dbReference>
<comment type="catalytic activity">
    <reaction evidence="2">
        <text>L-glutamyl-[protein] + S-adenosyl-L-methionine = [protein]-L-glutamate 5-O-methyl ester + S-adenosyl-L-homocysteine</text>
        <dbReference type="Rhea" id="RHEA:24452"/>
        <dbReference type="Rhea" id="RHEA-COMP:10208"/>
        <dbReference type="Rhea" id="RHEA-COMP:10311"/>
        <dbReference type="ChEBI" id="CHEBI:29973"/>
        <dbReference type="ChEBI" id="CHEBI:57856"/>
        <dbReference type="ChEBI" id="CHEBI:59789"/>
        <dbReference type="ChEBI" id="CHEBI:82795"/>
        <dbReference type="EC" id="2.1.1.80"/>
    </reaction>
</comment>
<dbReference type="SMART" id="SM00387">
    <property type="entry name" value="HATPase_c"/>
    <property type="match status" value="1"/>
</dbReference>
<dbReference type="CDD" id="cd16433">
    <property type="entry name" value="CheB"/>
    <property type="match status" value="1"/>
</dbReference>
<dbReference type="Pfam" id="PF00512">
    <property type="entry name" value="HisKA"/>
    <property type="match status" value="1"/>
</dbReference>
<keyword evidence="7" id="KW-0597">Phosphoprotein</keyword>
<dbReference type="EMBL" id="CP045875">
    <property type="protein sequence ID" value="QGG46240.1"/>
    <property type="molecule type" value="Genomic_DNA"/>
</dbReference>
<dbReference type="InterPro" id="IPR036890">
    <property type="entry name" value="HATPase_C_sf"/>
</dbReference>
<dbReference type="CDD" id="cd00082">
    <property type="entry name" value="HisKA"/>
    <property type="match status" value="1"/>
</dbReference>
<dbReference type="Gene3D" id="3.40.50.150">
    <property type="entry name" value="Vaccinia Virus protein VP39"/>
    <property type="match status" value="1"/>
</dbReference>
<dbReference type="PANTHER" id="PTHR24422">
    <property type="entry name" value="CHEMOTAXIS PROTEIN METHYLTRANSFERASE"/>
    <property type="match status" value="1"/>
</dbReference>
<feature type="domain" description="Response regulatory" evidence="18">
    <location>
        <begin position="1116"/>
        <end position="1231"/>
    </location>
</feature>
<dbReference type="RefSeq" id="WP_162007818.1">
    <property type="nucleotide sequence ID" value="NZ_CP045875.1"/>
</dbReference>
<evidence type="ECO:0000256" key="13">
    <source>
        <dbReference type="ARBA" id="ARBA00024867"/>
    </source>
</evidence>
<dbReference type="InterPro" id="IPR022641">
    <property type="entry name" value="CheR_N"/>
</dbReference>
<keyword evidence="14" id="KW-0145">Chemotaxis</keyword>
<keyword evidence="23" id="KW-1185">Reference proteome</keyword>
<evidence type="ECO:0000259" key="21">
    <source>
        <dbReference type="PROSITE" id="PS50123"/>
    </source>
</evidence>
<evidence type="ECO:0000256" key="1">
    <source>
        <dbReference type="ARBA" id="ARBA00000085"/>
    </source>
</evidence>
<dbReference type="Gene3D" id="3.40.50.180">
    <property type="entry name" value="Methylesterase CheB, C-terminal domain"/>
    <property type="match status" value="1"/>
</dbReference>
<comment type="subcellular location">
    <subcellularLocation>
        <location evidence="3">Membrane</location>
    </subcellularLocation>
</comment>
<evidence type="ECO:0000256" key="6">
    <source>
        <dbReference type="ARBA" id="ARBA00018672"/>
    </source>
</evidence>
<evidence type="ECO:0000256" key="12">
    <source>
        <dbReference type="ARBA" id="ARBA00023012"/>
    </source>
</evidence>
<feature type="active site" evidence="14">
    <location>
        <position position="51"/>
    </location>
</feature>
<dbReference type="EC" id="2.7.13.3" evidence="4"/>
<dbReference type="GO" id="GO:0016020">
    <property type="term" value="C:membrane"/>
    <property type="evidence" value="ECO:0007669"/>
    <property type="project" value="UniProtKB-SubCell"/>
</dbReference>
<keyword evidence="16" id="KW-0175">Coiled coil</keyword>
<dbReference type="Gene3D" id="1.10.287.130">
    <property type="match status" value="1"/>
</dbReference>
<dbReference type="GO" id="GO:0008984">
    <property type="term" value="F:protein-glutamate methylesterase activity"/>
    <property type="evidence" value="ECO:0007669"/>
    <property type="project" value="InterPro"/>
</dbReference>
<dbReference type="KEGG" id="hcv:FTV88_0061"/>
<dbReference type="GO" id="GO:0000155">
    <property type="term" value="F:phosphorelay sensor kinase activity"/>
    <property type="evidence" value="ECO:0007669"/>
    <property type="project" value="InterPro"/>
</dbReference>
<dbReference type="InterPro" id="IPR013656">
    <property type="entry name" value="PAS_4"/>
</dbReference>
<dbReference type="GO" id="GO:0032259">
    <property type="term" value="P:methylation"/>
    <property type="evidence" value="ECO:0007669"/>
    <property type="project" value="UniProtKB-KW"/>
</dbReference>
<dbReference type="Proteomes" id="UP000366051">
    <property type="component" value="Chromosome"/>
</dbReference>
<dbReference type="InterPro" id="IPR001789">
    <property type="entry name" value="Sig_transdc_resp-reg_receiver"/>
</dbReference>
<feature type="coiled-coil region" evidence="16">
    <location>
        <begin position="832"/>
        <end position="859"/>
    </location>
</feature>
<dbReference type="EC" id="2.1.1.80" evidence="5"/>
<evidence type="ECO:0000256" key="15">
    <source>
        <dbReference type="PROSITE-ProRule" id="PRU00169"/>
    </source>
</evidence>
<dbReference type="InterPro" id="IPR011006">
    <property type="entry name" value="CheY-like_superfamily"/>
</dbReference>
<dbReference type="Pfam" id="PF01339">
    <property type="entry name" value="CheB_methylest"/>
    <property type="match status" value="1"/>
</dbReference>
<gene>
    <name evidence="22" type="ORF">FTV88_0061</name>
</gene>
<dbReference type="Gene3D" id="3.30.565.10">
    <property type="entry name" value="Histidine kinase-like ATPase, C-terminal domain"/>
    <property type="match status" value="1"/>
</dbReference>
<keyword evidence="9" id="KW-0808">Transferase</keyword>
<dbReference type="SUPFAM" id="SSF52738">
    <property type="entry name" value="Methylesterase CheB, C-terminal domain"/>
    <property type="match status" value="1"/>
</dbReference>
<evidence type="ECO:0000256" key="4">
    <source>
        <dbReference type="ARBA" id="ARBA00012438"/>
    </source>
</evidence>
<dbReference type="Pfam" id="PF03705">
    <property type="entry name" value="CheR_N"/>
    <property type="match status" value="1"/>
</dbReference>
<evidence type="ECO:0000259" key="17">
    <source>
        <dbReference type="PROSITE" id="PS50109"/>
    </source>
</evidence>
<evidence type="ECO:0000313" key="22">
    <source>
        <dbReference type="EMBL" id="QGG46240.1"/>
    </source>
</evidence>
<dbReference type="SMART" id="SM00091">
    <property type="entry name" value="PAS"/>
    <property type="match status" value="2"/>
</dbReference>
<comment type="caution">
    <text evidence="15">Lacks conserved residue(s) required for the propagation of feature annotation.</text>
</comment>
<keyword evidence="14" id="KW-0378">Hydrolase</keyword>
<dbReference type="PROSITE" id="PS50113">
    <property type="entry name" value="PAC"/>
    <property type="match status" value="1"/>
</dbReference>
<dbReference type="SMART" id="SM00448">
    <property type="entry name" value="REC"/>
    <property type="match status" value="1"/>
</dbReference>
<keyword evidence="11" id="KW-0418">Kinase</keyword>
<dbReference type="SUPFAM" id="SSF47757">
    <property type="entry name" value="Chemotaxis receptor methyltransferase CheR, N-terminal domain"/>
    <property type="match status" value="1"/>
</dbReference>
<dbReference type="SUPFAM" id="SSF52172">
    <property type="entry name" value="CheY-like"/>
    <property type="match status" value="1"/>
</dbReference>
<dbReference type="InterPro" id="IPR005467">
    <property type="entry name" value="His_kinase_dom"/>
</dbReference>
<reference evidence="23" key="1">
    <citation type="submission" date="2019-11" db="EMBL/GenBank/DDBJ databases">
        <title>Genome sequence of Heliorestis convoluta strain HH, an alkaliphilic and minimalistic phototrophic bacterium from a soda lake in Egypt.</title>
        <authorList>
            <person name="Dewey E.D."/>
            <person name="Stokes L.M."/>
            <person name="Burchell B.M."/>
            <person name="Shaffer K.N."/>
            <person name="Huntington A.M."/>
            <person name="Baker J.M."/>
            <person name="Nadendla S."/>
            <person name="Giglio M.G."/>
            <person name="Touchman J.W."/>
            <person name="Blankenship R.E."/>
            <person name="Madigan M.T."/>
            <person name="Sattley W.M."/>
        </authorList>
    </citation>
    <scope>NUCLEOTIDE SEQUENCE [LARGE SCALE GENOMIC DNA]</scope>
    <source>
        <strain evidence="23">HH</strain>
    </source>
</reference>
<evidence type="ECO:0000256" key="10">
    <source>
        <dbReference type="ARBA" id="ARBA00022691"/>
    </source>
</evidence>
<dbReference type="FunFam" id="3.30.565.10:FF:000006">
    <property type="entry name" value="Sensor histidine kinase WalK"/>
    <property type="match status" value="1"/>
</dbReference>
<protein>
    <recommendedName>
        <fullName evidence="6">Stage 0 sporulation protein A homolog</fullName>
        <ecNumber evidence="5">2.1.1.80</ecNumber>
        <ecNumber evidence="4">2.7.13.3</ecNumber>
    </recommendedName>
</protein>
<dbReference type="NCBIfam" id="TIGR00229">
    <property type="entry name" value="sensory_box"/>
    <property type="match status" value="1"/>
</dbReference>
<accession>A0A5Q2N1K0</accession>
<dbReference type="GO" id="GO:0005737">
    <property type="term" value="C:cytoplasm"/>
    <property type="evidence" value="ECO:0007669"/>
    <property type="project" value="InterPro"/>
</dbReference>
<dbReference type="Gene3D" id="3.30.450.20">
    <property type="entry name" value="PAS domain"/>
    <property type="match status" value="2"/>
</dbReference>
<dbReference type="SMART" id="SM00138">
    <property type="entry name" value="MeTrc"/>
    <property type="match status" value="1"/>
</dbReference>
<dbReference type="PROSITE" id="PS50109">
    <property type="entry name" value="HIS_KIN"/>
    <property type="match status" value="1"/>
</dbReference>
<evidence type="ECO:0000256" key="8">
    <source>
        <dbReference type="ARBA" id="ARBA00022603"/>
    </source>
</evidence>
<evidence type="ECO:0000256" key="5">
    <source>
        <dbReference type="ARBA" id="ARBA00012534"/>
    </source>
</evidence>
<proteinExistence type="predicted"/>
<dbReference type="InterPro" id="IPR003661">
    <property type="entry name" value="HisK_dim/P_dom"/>
</dbReference>
<feature type="domain" description="CheR-type methyltransferase" evidence="21">
    <location>
        <begin position="216"/>
        <end position="488"/>
    </location>
</feature>
<keyword evidence="10" id="KW-0949">S-adenosyl-L-methionine</keyword>
<dbReference type="SUPFAM" id="SSF55785">
    <property type="entry name" value="PYP-like sensor domain (PAS domain)"/>
    <property type="match status" value="1"/>
</dbReference>
<dbReference type="PROSITE" id="PS50123">
    <property type="entry name" value="CHER"/>
    <property type="match status" value="1"/>
</dbReference>
<feature type="domain" description="CheB-type methylesterase" evidence="20">
    <location>
        <begin position="12"/>
        <end position="202"/>
    </location>
</feature>
<dbReference type="InterPro" id="IPR000673">
    <property type="entry name" value="Sig_transdc_resp-reg_Me-estase"/>
</dbReference>
<dbReference type="Pfam" id="PF02518">
    <property type="entry name" value="HATPase_c"/>
    <property type="match status" value="1"/>
</dbReference>
<keyword evidence="8" id="KW-0489">Methyltransferase</keyword>
<dbReference type="InterPro" id="IPR000780">
    <property type="entry name" value="CheR_MeTrfase"/>
</dbReference>
<evidence type="ECO:0000313" key="23">
    <source>
        <dbReference type="Proteomes" id="UP000366051"/>
    </source>
</evidence>
<dbReference type="InterPro" id="IPR022642">
    <property type="entry name" value="CheR_C"/>
</dbReference>
<comment type="catalytic activity">
    <reaction evidence="1">
        <text>ATP + protein L-histidine = ADP + protein N-phospho-L-histidine.</text>
        <dbReference type="EC" id="2.7.13.3"/>
    </reaction>
</comment>
<evidence type="ECO:0000259" key="20">
    <source>
        <dbReference type="PROSITE" id="PS50122"/>
    </source>
</evidence>
<dbReference type="InterPro" id="IPR035965">
    <property type="entry name" value="PAS-like_dom_sf"/>
</dbReference>
<keyword evidence="12" id="KW-0902">Two-component regulatory system</keyword>
<comment type="function">
    <text evidence="13">May play the central regulatory role in sporulation. It may be an element of the effector pathway responsible for the activation of sporulation genes in response to nutritional stress. Spo0A may act in concert with spo0H (a sigma factor) to control the expression of some genes that are critical to the sporulation process.</text>
</comment>
<dbReference type="CDD" id="cd00130">
    <property type="entry name" value="PAS"/>
    <property type="match status" value="1"/>
</dbReference>
<organism evidence="22 23">
    <name type="scientific">Heliorestis convoluta</name>
    <dbReference type="NCBI Taxonomy" id="356322"/>
    <lineage>
        <taxon>Bacteria</taxon>
        <taxon>Bacillati</taxon>
        <taxon>Bacillota</taxon>
        <taxon>Clostridia</taxon>
        <taxon>Eubacteriales</taxon>
        <taxon>Heliobacteriaceae</taxon>
        <taxon>Heliorestis</taxon>
    </lineage>
</organism>
<feature type="active site" evidence="14">
    <location>
        <position position="24"/>
    </location>
</feature>
<dbReference type="InterPro" id="IPR000014">
    <property type="entry name" value="PAS"/>
</dbReference>
<evidence type="ECO:0000256" key="9">
    <source>
        <dbReference type="ARBA" id="ARBA00022679"/>
    </source>
</evidence>
<dbReference type="PROSITE" id="PS50122">
    <property type="entry name" value="CHEB"/>
    <property type="match status" value="1"/>
</dbReference>
<dbReference type="PRINTS" id="PR00996">
    <property type="entry name" value="CHERMTFRASE"/>
</dbReference>
<feature type="coiled-coil region" evidence="16">
    <location>
        <begin position="636"/>
        <end position="708"/>
    </location>
</feature>
<feature type="domain" description="Histidine kinase" evidence="17">
    <location>
        <begin position="866"/>
        <end position="1089"/>
    </location>
</feature>
<dbReference type="InterPro" id="IPR036804">
    <property type="entry name" value="CheR_N_sf"/>
</dbReference>
<dbReference type="Gene3D" id="1.10.155.10">
    <property type="entry name" value="Chemotaxis receptor methyltransferase CheR, N-terminal domain"/>
    <property type="match status" value="1"/>
</dbReference>
<dbReference type="PROSITE" id="PS50110">
    <property type="entry name" value="RESPONSE_REGULATORY"/>
    <property type="match status" value="1"/>
</dbReference>
<name>A0A5Q2N1K0_9FIRM</name>
<dbReference type="SUPFAM" id="SSF55874">
    <property type="entry name" value="ATPase domain of HSP90 chaperone/DNA topoisomerase II/histidine kinase"/>
    <property type="match status" value="1"/>
</dbReference>
<evidence type="ECO:0000256" key="16">
    <source>
        <dbReference type="SAM" id="Coils"/>
    </source>
</evidence>
<dbReference type="InterPro" id="IPR036097">
    <property type="entry name" value="HisK_dim/P_sf"/>
</dbReference>
<dbReference type="InterPro" id="IPR003594">
    <property type="entry name" value="HATPase_dom"/>
</dbReference>
<dbReference type="InterPro" id="IPR035909">
    <property type="entry name" value="CheB_C"/>
</dbReference>
<evidence type="ECO:0000256" key="7">
    <source>
        <dbReference type="ARBA" id="ARBA00022553"/>
    </source>
</evidence>
<evidence type="ECO:0000256" key="11">
    <source>
        <dbReference type="ARBA" id="ARBA00022777"/>
    </source>
</evidence>
<evidence type="ECO:0000259" key="18">
    <source>
        <dbReference type="PROSITE" id="PS50110"/>
    </source>
</evidence>
<sequence length="1232" mass="140187">MHKGDVDHTNNTSENLWVLAIGASAGGLRVIQEVLSTLTPNEKLVVLVVQHLSPRYPSHLTSILKRASAMDVQEAVNNKIVEGGTIYVATPNHHIYLQGHRIVLDAQSEKVNFARPSIDVLFESTSEVFGARTIGLILSGTGSDGSNGIVTIKENGGFTIAQESTNSCYNAMPQNAINTGAIDFILPTNEISKVVSQIIEDPESVRKELTIDEHLEIIDLLRTHQKVDFFNYRRSTFKRRVRKRMTYLQLNSIKEYIDYLRNNPQELAELHNDLLINVTHFMRDDEAFASLRQNCLRSLVEKKDDGESLRIWSVGCSTGEEVYSVAFMVADLLEQTGKKLDVKIYATDIDEAAILEARRGLYIDAKMASLPEDYRKKFMTDYGDYCKVKKEIRSWIIFGVQDVISAPPIAKVDLVICRNLLIYFEKELQKKVLSKLHYAINPQGFLFLGKSETTSILPAYFKVIDRRWRIYQNQFASTHRVLPIRSRNNWIETAPSKVQQRDEHIREIVLENIPFPMIALNNHLHVLFYNRRAKEIFQGLGLIQPEGTIDGETIIFNILEEEKTQAFREAFHTGIVPTYEKVELPYRDSYRYYSLQAFLDERSKESTLVLLYCPIHKREEAYSLKANQKTHMERELNDALTLSEELQATVEELETTNEELQAANEELETTNEELEASNEELETINEELEATNEELETINEELDVRSIELQNVSNLKNSVLSCINVAVIAVDLEGIVMEWNPAAVHLFDIPVYRALQRNFFVLNVPPIFDDLRQYVERCAAGEEVNIIRTVATWQHKKLNIDYVPLLKDNVTVMGILIVAYDITEQYELQHQLQKALLKEHQLVEELAEAKTNAEKANHLKTQFIAELSHDLRGSLNVILGMSQLGIESCSEWQNLKNDDNELQLLFETTYKAAVSLNEVLTQVLELSAIELGKKTIENKVFSSAQLLEQINAVIAYKAKRAQIRYLEYDEVPSHCLIECDFSKTCQVLLNLLDNAIKYSKSGGEVSLQMKKEDDDLVLLVKDKGIGMSQETVEQIFNPFYRNRKVKAITGSGLGMAITEKMVKTMNGTIEIESEQGQGTTVTTRLPVRFLKKMEDKSNKSNPITQEMLRPNWLSKKVLIADDDRTSTVLCRQALMAIGSEVITASTVKEALEQAQKVQFDLLLMELQLSDGEGRDIISALSKEEAVPPKVVLVSRDAVEIQLSGEWQCYAQEVLAKPLSLEQFYALLWRMRE</sequence>
<feature type="active site" evidence="14">
    <location>
        <position position="144"/>
    </location>
</feature>
<dbReference type="Pfam" id="PF00072">
    <property type="entry name" value="Response_reg"/>
    <property type="match status" value="1"/>
</dbReference>